<dbReference type="EMBL" id="BAAALN010000020">
    <property type="protein sequence ID" value="GAA1253970.1"/>
    <property type="molecule type" value="Genomic_DNA"/>
</dbReference>
<reference evidence="2 3" key="1">
    <citation type="journal article" date="2019" name="Int. J. Syst. Evol. Microbiol.">
        <title>The Global Catalogue of Microorganisms (GCM) 10K type strain sequencing project: providing services to taxonomists for standard genome sequencing and annotation.</title>
        <authorList>
            <consortium name="The Broad Institute Genomics Platform"/>
            <consortium name="The Broad Institute Genome Sequencing Center for Infectious Disease"/>
            <person name="Wu L."/>
            <person name="Ma J."/>
        </authorList>
    </citation>
    <scope>NUCLEOTIDE SEQUENCE [LARGE SCALE GENOMIC DNA]</scope>
    <source>
        <strain evidence="2 3">JCM 13023</strain>
    </source>
</reference>
<sequence>MGHTCHKDGWNTPECFSRSQDPSAPRREARWHRTMEEVRDDCDAMLGAFTTIIRETAKTVRACG</sequence>
<evidence type="ECO:0000313" key="3">
    <source>
        <dbReference type="Proteomes" id="UP001500653"/>
    </source>
</evidence>
<name>A0ABN1WPM8_9PSEU</name>
<evidence type="ECO:0000256" key="1">
    <source>
        <dbReference type="SAM" id="MobiDB-lite"/>
    </source>
</evidence>
<proteinExistence type="predicted"/>
<dbReference type="Proteomes" id="UP001500653">
    <property type="component" value="Unassembled WGS sequence"/>
</dbReference>
<protein>
    <submittedName>
        <fullName evidence="2">Uncharacterized protein</fullName>
    </submittedName>
</protein>
<feature type="region of interest" description="Disordered" evidence="1">
    <location>
        <begin position="1"/>
        <end position="30"/>
    </location>
</feature>
<evidence type="ECO:0000313" key="2">
    <source>
        <dbReference type="EMBL" id="GAA1253970.1"/>
    </source>
</evidence>
<organism evidence="2 3">
    <name type="scientific">Prauserella halophila</name>
    <dbReference type="NCBI Taxonomy" id="185641"/>
    <lineage>
        <taxon>Bacteria</taxon>
        <taxon>Bacillati</taxon>
        <taxon>Actinomycetota</taxon>
        <taxon>Actinomycetes</taxon>
        <taxon>Pseudonocardiales</taxon>
        <taxon>Pseudonocardiaceae</taxon>
        <taxon>Prauserella</taxon>
    </lineage>
</organism>
<accession>A0ABN1WPM8</accession>
<keyword evidence="3" id="KW-1185">Reference proteome</keyword>
<comment type="caution">
    <text evidence="2">The sequence shown here is derived from an EMBL/GenBank/DDBJ whole genome shotgun (WGS) entry which is preliminary data.</text>
</comment>
<gene>
    <name evidence="2" type="ORF">GCM10009676_46420</name>
</gene>